<name>S7REI0_GLOTA</name>
<feature type="compositionally biased region" description="Low complexity" evidence="1">
    <location>
        <begin position="63"/>
        <end position="88"/>
    </location>
</feature>
<feature type="region of interest" description="Disordered" evidence="1">
    <location>
        <begin position="128"/>
        <end position="149"/>
    </location>
</feature>
<feature type="transmembrane region" description="Helical" evidence="2">
    <location>
        <begin position="96"/>
        <end position="120"/>
    </location>
</feature>
<dbReference type="HOGENOM" id="CLU_598597_0_0_1"/>
<keyword evidence="2" id="KW-1133">Transmembrane helix</keyword>
<dbReference type="KEGG" id="gtr:GLOTRDRAFT_95517"/>
<organism evidence="3 4">
    <name type="scientific">Gloeophyllum trabeum (strain ATCC 11539 / FP-39264 / Madison 617)</name>
    <name type="common">Brown rot fungus</name>
    <dbReference type="NCBI Taxonomy" id="670483"/>
    <lineage>
        <taxon>Eukaryota</taxon>
        <taxon>Fungi</taxon>
        <taxon>Dikarya</taxon>
        <taxon>Basidiomycota</taxon>
        <taxon>Agaricomycotina</taxon>
        <taxon>Agaricomycetes</taxon>
        <taxon>Gloeophyllales</taxon>
        <taxon>Gloeophyllaceae</taxon>
        <taxon>Gloeophyllum</taxon>
    </lineage>
</organism>
<evidence type="ECO:0000256" key="2">
    <source>
        <dbReference type="SAM" id="Phobius"/>
    </source>
</evidence>
<dbReference type="AlphaFoldDB" id="S7REI0"/>
<dbReference type="STRING" id="670483.S7REI0"/>
<dbReference type="GeneID" id="19309731"/>
<evidence type="ECO:0000313" key="3">
    <source>
        <dbReference type="EMBL" id="EPQ52640.1"/>
    </source>
</evidence>
<feature type="region of interest" description="Disordered" evidence="1">
    <location>
        <begin position="337"/>
        <end position="365"/>
    </location>
</feature>
<evidence type="ECO:0000313" key="4">
    <source>
        <dbReference type="Proteomes" id="UP000030669"/>
    </source>
</evidence>
<keyword evidence="2" id="KW-0472">Membrane</keyword>
<reference evidence="3 4" key="1">
    <citation type="journal article" date="2012" name="Science">
        <title>The Paleozoic origin of enzymatic lignin decomposition reconstructed from 31 fungal genomes.</title>
        <authorList>
            <person name="Floudas D."/>
            <person name="Binder M."/>
            <person name="Riley R."/>
            <person name="Barry K."/>
            <person name="Blanchette R.A."/>
            <person name="Henrissat B."/>
            <person name="Martinez A.T."/>
            <person name="Otillar R."/>
            <person name="Spatafora J.W."/>
            <person name="Yadav J.S."/>
            <person name="Aerts A."/>
            <person name="Benoit I."/>
            <person name="Boyd A."/>
            <person name="Carlson A."/>
            <person name="Copeland A."/>
            <person name="Coutinho P.M."/>
            <person name="de Vries R.P."/>
            <person name="Ferreira P."/>
            <person name="Findley K."/>
            <person name="Foster B."/>
            <person name="Gaskell J."/>
            <person name="Glotzer D."/>
            <person name="Gorecki P."/>
            <person name="Heitman J."/>
            <person name="Hesse C."/>
            <person name="Hori C."/>
            <person name="Igarashi K."/>
            <person name="Jurgens J.A."/>
            <person name="Kallen N."/>
            <person name="Kersten P."/>
            <person name="Kohler A."/>
            <person name="Kuees U."/>
            <person name="Kumar T.K.A."/>
            <person name="Kuo A."/>
            <person name="LaButti K."/>
            <person name="Larrondo L.F."/>
            <person name="Lindquist E."/>
            <person name="Ling A."/>
            <person name="Lombard V."/>
            <person name="Lucas S."/>
            <person name="Lundell T."/>
            <person name="Martin R."/>
            <person name="McLaughlin D.J."/>
            <person name="Morgenstern I."/>
            <person name="Morin E."/>
            <person name="Murat C."/>
            <person name="Nagy L.G."/>
            <person name="Nolan M."/>
            <person name="Ohm R.A."/>
            <person name="Patyshakuliyeva A."/>
            <person name="Rokas A."/>
            <person name="Ruiz-Duenas F.J."/>
            <person name="Sabat G."/>
            <person name="Salamov A."/>
            <person name="Samejima M."/>
            <person name="Schmutz J."/>
            <person name="Slot J.C."/>
            <person name="St John F."/>
            <person name="Stenlid J."/>
            <person name="Sun H."/>
            <person name="Sun S."/>
            <person name="Syed K."/>
            <person name="Tsang A."/>
            <person name="Wiebenga A."/>
            <person name="Young D."/>
            <person name="Pisabarro A."/>
            <person name="Eastwood D.C."/>
            <person name="Martin F."/>
            <person name="Cullen D."/>
            <person name="Grigoriev I.V."/>
            <person name="Hibbett D.S."/>
        </authorList>
    </citation>
    <scope>NUCLEOTIDE SEQUENCE [LARGE SCALE GENOMIC DNA]</scope>
    <source>
        <strain evidence="3 4">ATCC 11539</strain>
    </source>
</reference>
<keyword evidence="2" id="KW-0812">Transmembrane</keyword>
<feature type="region of interest" description="Disordered" evidence="1">
    <location>
        <begin position="155"/>
        <end position="174"/>
    </location>
</feature>
<sequence length="443" mass="47336">MPIRPLYPHRRQVPSLSAAVGINTAGTTIAIDTQAATGSLVVDSSASTAAADVPAQLPTITVTPSPKATSSTAPPPASTSAAAAAPASDTDNQIPIGTVVGACIGAFAALGLLICLVLWCGKREKDAKRRGARNISGDSDRRRSRLEPWARLGDDEDRWEGQTARPETREVGEEEKFNMFKKSPSIRTRASEKSASEYELPPVPVSSYYPGLAEELSGAGAPPRKFMGRAESTPTVSWDGETVGDDSFLSMRSLRMSNGGAMSPVKDLAIPTPPTTVSHAQNHKWESAEVVRPEDLEVSNPFDDEPVQRRKSVNNPFFGAQDARPRSKSLRVSSTSAANPFADENGTVQTPPKAVTKRTTRNADSVMTARSSVTYTTHRAMRSLIAALDLPTEEEPGVPDLHKELRVSAQPSMMSTSTYGDEEVMSVGQFPLPPGTSTVTHNE</sequence>
<feature type="region of interest" description="Disordered" evidence="1">
    <location>
        <begin position="60"/>
        <end position="90"/>
    </location>
</feature>
<dbReference type="OMA" id="HRWESAE"/>
<dbReference type="Proteomes" id="UP000030669">
    <property type="component" value="Unassembled WGS sequence"/>
</dbReference>
<dbReference type="OrthoDB" id="2670057at2759"/>
<dbReference type="EMBL" id="KB469307">
    <property type="protein sequence ID" value="EPQ52640.1"/>
    <property type="molecule type" value="Genomic_DNA"/>
</dbReference>
<protein>
    <submittedName>
        <fullName evidence="3">Uncharacterized protein</fullName>
    </submittedName>
</protein>
<gene>
    <name evidence="3" type="ORF">GLOTRDRAFT_95517</name>
</gene>
<keyword evidence="4" id="KW-1185">Reference proteome</keyword>
<proteinExistence type="predicted"/>
<dbReference type="RefSeq" id="XP_007868926.1">
    <property type="nucleotide sequence ID" value="XM_007870735.1"/>
</dbReference>
<feature type="compositionally biased region" description="Basic and acidic residues" evidence="1">
    <location>
        <begin position="138"/>
        <end position="148"/>
    </location>
</feature>
<dbReference type="eggNOG" id="ENOG502SQ2S">
    <property type="taxonomic scope" value="Eukaryota"/>
</dbReference>
<evidence type="ECO:0000256" key="1">
    <source>
        <dbReference type="SAM" id="MobiDB-lite"/>
    </source>
</evidence>
<accession>S7REI0</accession>